<feature type="compositionally biased region" description="Basic residues" evidence="1">
    <location>
        <begin position="92"/>
        <end position="101"/>
    </location>
</feature>
<gene>
    <name evidence="2" type="ORF">PCOR1329_LOCUS84310</name>
</gene>
<accession>A0ABN9YBE1</accession>
<dbReference type="Proteomes" id="UP001189429">
    <property type="component" value="Unassembled WGS sequence"/>
</dbReference>
<evidence type="ECO:0000313" key="3">
    <source>
        <dbReference type="Proteomes" id="UP001189429"/>
    </source>
</evidence>
<organism evidence="2 3">
    <name type="scientific">Prorocentrum cordatum</name>
    <dbReference type="NCBI Taxonomy" id="2364126"/>
    <lineage>
        <taxon>Eukaryota</taxon>
        <taxon>Sar</taxon>
        <taxon>Alveolata</taxon>
        <taxon>Dinophyceae</taxon>
        <taxon>Prorocentrales</taxon>
        <taxon>Prorocentraceae</taxon>
        <taxon>Prorocentrum</taxon>
    </lineage>
</organism>
<feature type="compositionally biased region" description="Low complexity" evidence="1">
    <location>
        <begin position="102"/>
        <end position="118"/>
    </location>
</feature>
<proteinExistence type="predicted"/>
<comment type="caution">
    <text evidence="2">The sequence shown here is derived from an EMBL/GenBank/DDBJ whole genome shotgun (WGS) entry which is preliminary data.</text>
</comment>
<feature type="region of interest" description="Disordered" evidence="1">
    <location>
        <begin position="1"/>
        <end position="30"/>
    </location>
</feature>
<feature type="non-terminal residue" evidence="2">
    <location>
        <position position="1"/>
    </location>
</feature>
<evidence type="ECO:0000256" key="1">
    <source>
        <dbReference type="SAM" id="MobiDB-lite"/>
    </source>
</evidence>
<reference evidence="2" key="1">
    <citation type="submission" date="2023-10" db="EMBL/GenBank/DDBJ databases">
        <authorList>
            <person name="Chen Y."/>
            <person name="Shah S."/>
            <person name="Dougan E. K."/>
            <person name="Thang M."/>
            <person name="Chan C."/>
        </authorList>
    </citation>
    <scope>NUCLEOTIDE SEQUENCE [LARGE SCALE GENOMIC DNA]</scope>
</reference>
<feature type="region of interest" description="Disordered" evidence="1">
    <location>
        <begin position="80"/>
        <end position="139"/>
    </location>
</feature>
<feature type="compositionally biased region" description="Basic and acidic residues" evidence="1">
    <location>
        <begin position="120"/>
        <end position="130"/>
    </location>
</feature>
<sequence length="139" mass="14815">GVFQRGSWDRPHPAAHLRSPTRRPPAAQRMFCKRPLSAKVLTHSSGHAANSAGLAAGHSGFAQPAVAKIATWEPKLAENRLAPVSEMLRSRGGQRRRRGAGRQRAAGGSAKKQGSGVALARERTTAEPPRRALYSGGPR</sequence>
<evidence type="ECO:0000313" key="2">
    <source>
        <dbReference type="EMBL" id="CAK0910049.1"/>
    </source>
</evidence>
<protein>
    <submittedName>
        <fullName evidence="2">Uncharacterized protein</fullName>
    </submittedName>
</protein>
<keyword evidence="3" id="KW-1185">Reference proteome</keyword>
<name>A0ABN9YBE1_9DINO</name>
<dbReference type="EMBL" id="CAUYUJ010022313">
    <property type="protein sequence ID" value="CAK0910049.1"/>
    <property type="molecule type" value="Genomic_DNA"/>
</dbReference>